<proteinExistence type="inferred from homology"/>
<evidence type="ECO:0000256" key="2">
    <source>
        <dbReference type="ARBA" id="ARBA00022723"/>
    </source>
</evidence>
<dbReference type="RefSeq" id="WP_290233788.1">
    <property type="nucleotide sequence ID" value="NZ_JAUFPZ010000002.1"/>
</dbReference>
<dbReference type="Proteomes" id="UP001595793">
    <property type="component" value="Unassembled WGS sequence"/>
</dbReference>
<reference evidence="4" key="1">
    <citation type="journal article" date="2019" name="Int. J. Syst. Evol. Microbiol.">
        <title>The Global Catalogue of Microorganisms (GCM) 10K type strain sequencing project: providing services to taxonomists for standard genome sequencing and annotation.</title>
        <authorList>
            <consortium name="The Broad Institute Genomics Platform"/>
            <consortium name="The Broad Institute Genome Sequencing Center for Infectious Disease"/>
            <person name="Wu L."/>
            <person name="Ma J."/>
        </authorList>
    </citation>
    <scope>NUCLEOTIDE SEQUENCE [LARGE SCALE GENOMIC DNA]</scope>
    <source>
        <strain evidence="4">CECT 9128</strain>
    </source>
</reference>
<organism evidence="3 4">
    <name type="scientific">Zunongwangia endophytica</name>
    <dbReference type="NCBI Taxonomy" id="1808945"/>
    <lineage>
        <taxon>Bacteria</taxon>
        <taxon>Pseudomonadati</taxon>
        <taxon>Bacteroidota</taxon>
        <taxon>Flavobacteriia</taxon>
        <taxon>Flavobacteriales</taxon>
        <taxon>Flavobacteriaceae</taxon>
        <taxon>Zunongwangia</taxon>
    </lineage>
</organism>
<evidence type="ECO:0000256" key="1">
    <source>
        <dbReference type="ARBA" id="ARBA00008635"/>
    </source>
</evidence>
<name>A0ABV8H9X2_9FLAO</name>
<comment type="caution">
    <text evidence="3">The sequence shown here is derived from an EMBL/GenBank/DDBJ whole genome shotgun (WGS) entry which is preliminary data.</text>
</comment>
<comment type="similarity">
    <text evidence="1">Belongs to the DinB family.</text>
</comment>
<accession>A0ABV8H9X2</accession>
<dbReference type="EMBL" id="JBHSAS010000006">
    <property type="protein sequence ID" value="MFC4027594.1"/>
    <property type="molecule type" value="Genomic_DNA"/>
</dbReference>
<evidence type="ECO:0000313" key="3">
    <source>
        <dbReference type="EMBL" id="MFC4027594.1"/>
    </source>
</evidence>
<dbReference type="InterPro" id="IPR034660">
    <property type="entry name" value="DinB/YfiT-like"/>
</dbReference>
<dbReference type="InterPro" id="IPR007837">
    <property type="entry name" value="DinB"/>
</dbReference>
<keyword evidence="2" id="KW-0479">Metal-binding</keyword>
<keyword evidence="4" id="KW-1185">Reference proteome</keyword>
<protein>
    <submittedName>
        <fullName evidence="3">DinB family protein</fullName>
    </submittedName>
</protein>
<sequence>MEREQLVKHLNGGEAFMPITKVLEEISFDNIGKRIYDLPYSFYEIFFHITYTQKDILDYIILDDYKTPKWPEGYWDQKQTPESEQEWEQLKEQFFKEREQLSKYIQDESNDLDTPVKNSDKHSLLRELLLVIEHNAHHTGQLILLLRLLGDHK</sequence>
<dbReference type="Gene3D" id="1.20.120.450">
    <property type="entry name" value="dinb family like domain"/>
    <property type="match status" value="1"/>
</dbReference>
<dbReference type="SUPFAM" id="SSF109854">
    <property type="entry name" value="DinB/YfiT-like putative metalloenzymes"/>
    <property type="match status" value="1"/>
</dbReference>
<dbReference type="Pfam" id="PF05163">
    <property type="entry name" value="DinB"/>
    <property type="match status" value="1"/>
</dbReference>
<gene>
    <name evidence="3" type="ORF">ACFOS1_09295</name>
</gene>
<evidence type="ECO:0000313" key="4">
    <source>
        <dbReference type="Proteomes" id="UP001595793"/>
    </source>
</evidence>